<name>V6LEJ0_9EUKA</name>
<dbReference type="EMBL" id="KI546151">
    <property type="protein sequence ID" value="EST42902.1"/>
    <property type="molecule type" value="Genomic_DNA"/>
</dbReference>
<evidence type="ECO:0000313" key="1">
    <source>
        <dbReference type="EMBL" id="EST42902.1"/>
    </source>
</evidence>
<accession>V6LEJ0</accession>
<organism evidence="1">
    <name type="scientific">Spironucleus salmonicida</name>
    <dbReference type="NCBI Taxonomy" id="348837"/>
    <lineage>
        <taxon>Eukaryota</taxon>
        <taxon>Metamonada</taxon>
        <taxon>Diplomonadida</taxon>
        <taxon>Hexamitidae</taxon>
        <taxon>Hexamitinae</taxon>
        <taxon>Spironucleus</taxon>
    </lineage>
</organism>
<evidence type="ECO:0000313" key="3">
    <source>
        <dbReference type="Proteomes" id="UP000018208"/>
    </source>
</evidence>
<keyword evidence="3" id="KW-1185">Reference proteome</keyword>
<evidence type="ECO:0000313" key="2">
    <source>
        <dbReference type="EMBL" id="KAH0574064.1"/>
    </source>
</evidence>
<gene>
    <name evidence="1" type="ORF">SS50377_17436</name>
    <name evidence="2" type="ORF">SS50377_24002</name>
</gene>
<dbReference type="Proteomes" id="UP000018208">
    <property type="component" value="Unassembled WGS sequence"/>
</dbReference>
<reference evidence="1 2" key="1">
    <citation type="journal article" date="2014" name="PLoS Genet.">
        <title>The Genome of Spironucleus salmonicida Highlights a Fish Pathogen Adapted to Fluctuating Environments.</title>
        <authorList>
            <person name="Xu F."/>
            <person name="Jerlstrom-Hultqvist J."/>
            <person name="Einarsson E."/>
            <person name="Astvaldsson A."/>
            <person name="Svard S.G."/>
            <person name="Andersson J.O."/>
        </authorList>
    </citation>
    <scope>NUCLEOTIDE SEQUENCE</scope>
    <source>
        <strain evidence="2">ATCC 50377</strain>
    </source>
</reference>
<sequence>MFVQKLLNENIELFSAQSYDFPSERVKLSNLSKVKKIDIKQTHSDDLFTMLKKEKIPFKQLE</sequence>
<proteinExistence type="predicted"/>
<dbReference type="EMBL" id="AUWU02000004">
    <property type="protein sequence ID" value="KAH0574064.1"/>
    <property type="molecule type" value="Genomic_DNA"/>
</dbReference>
<reference evidence="2" key="2">
    <citation type="submission" date="2020-12" db="EMBL/GenBank/DDBJ databases">
        <title>New Spironucleus salmonicida genome in near-complete chromosomes.</title>
        <authorList>
            <person name="Xu F."/>
            <person name="Kurt Z."/>
            <person name="Jimenez-Gonzalez A."/>
            <person name="Astvaldsson A."/>
            <person name="Andersson J.O."/>
            <person name="Svard S.G."/>
        </authorList>
    </citation>
    <scope>NUCLEOTIDE SEQUENCE</scope>
    <source>
        <strain evidence="2">ATCC 50377</strain>
    </source>
</reference>
<dbReference type="VEuPathDB" id="GiardiaDB:SS50377_24002"/>
<protein>
    <submittedName>
        <fullName evidence="1">Uncharacterized protein</fullName>
    </submittedName>
</protein>
<dbReference type="AlphaFoldDB" id="V6LEJ0"/>